<dbReference type="EMBL" id="FORG01000001">
    <property type="protein sequence ID" value="SFI37250.1"/>
    <property type="molecule type" value="Genomic_DNA"/>
</dbReference>
<evidence type="ECO:0000313" key="5">
    <source>
        <dbReference type="EMBL" id="SFI37250.1"/>
    </source>
</evidence>
<dbReference type="AlphaFoldDB" id="A0A1I3HP10"/>
<keyword evidence="1 5" id="KW-0808">Transferase</keyword>
<proteinExistence type="predicted"/>
<name>A0A1I3HP10_9GAMM</name>
<dbReference type="SUPFAM" id="SSF55729">
    <property type="entry name" value="Acyl-CoA N-acyltransferases (Nat)"/>
    <property type="match status" value="1"/>
</dbReference>
<keyword evidence="7" id="KW-1185">Reference proteome</keyword>
<dbReference type="PANTHER" id="PTHR43800:SF1">
    <property type="entry name" value="PEPTIDYL-LYSINE N-ACETYLTRANSFERASE YJAB"/>
    <property type="match status" value="1"/>
</dbReference>
<dbReference type="GO" id="GO:0016747">
    <property type="term" value="F:acyltransferase activity, transferring groups other than amino-acyl groups"/>
    <property type="evidence" value="ECO:0007669"/>
    <property type="project" value="InterPro"/>
</dbReference>
<dbReference type="RefSeq" id="WP_092507010.1">
    <property type="nucleotide sequence ID" value="NZ_CAWNQB010000056.1"/>
</dbReference>
<evidence type="ECO:0000259" key="3">
    <source>
        <dbReference type="PROSITE" id="PS51186"/>
    </source>
</evidence>
<evidence type="ECO:0000313" key="6">
    <source>
        <dbReference type="Proteomes" id="UP000198919"/>
    </source>
</evidence>
<dbReference type="EMBL" id="NITY01000006">
    <property type="protein sequence ID" value="PHM40332.1"/>
    <property type="molecule type" value="Genomic_DNA"/>
</dbReference>
<dbReference type="Pfam" id="PF13508">
    <property type="entry name" value="Acetyltransf_7"/>
    <property type="match status" value="1"/>
</dbReference>
<organism evidence="5 6">
    <name type="scientific">Xenorhabdus mauleonii</name>
    <dbReference type="NCBI Taxonomy" id="351675"/>
    <lineage>
        <taxon>Bacteria</taxon>
        <taxon>Pseudomonadati</taxon>
        <taxon>Pseudomonadota</taxon>
        <taxon>Gammaproteobacteria</taxon>
        <taxon>Enterobacterales</taxon>
        <taxon>Morganellaceae</taxon>
        <taxon>Xenorhabdus</taxon>
    </lineage>
</organism>
<dbReference type="InterPro" id="IPR000182">
    <property type="entry name" value="GNAT_dom"/>
</dbReference>
<dbReference type="PROSITE" id="PS51186">
    <property type="entry name" value="GNAT"/>
    <property type="match status" value="1"/>
</dbReference>
<dbReference type="Proteomes" id="UP000224607">
    <property type="component" value="Unassembled WGS sequence"/>
</dbReference>
<evidence type="ECO:0000256" key="1">
    <source>
        <dbReference type="ARBA" id="ARBA00022679"/>
    </source>
</evidence>
<reference evidence="5" key="2">
    <citation type="submission" date="2016-10" db="EMBL/GenBank/DDBJ databases">
        <authorList>
            <person name="de Groot N.N."/>
        </authorList>
    </citation>
    <scope>NUCLEOTIDE SEQUENCE [LARGE SCALE GENOMIC DNA]</scope>
    <source>
        <strain evidence="5">DSM 17908</strain>
    </source>
</reference>
<evidence type="ECO:0000313" key="4">
    <source>
        <dbReference type="EMBL" id="PHM40332.1"/>
    </source>
</evidence>
<feature type="domain" description="N-acetyltransferase" evidence="3">
    <location>
        <begin position="9"/>
        <end position="148"/>
    </location>
</feature>
<sequence>MSDKLLHHVILRPIELENDIDAVIDIWFSASIKSHDFIPVTYWESGKQEMKDVYLPQAETMIATVDNQVVGFISLVDDVIAAIFVSPDFQRKKIGARLLDHAFSSRNSLLLQVYAKNIQARNFYTQKGFIEDEMGMDEHTGEMDITMVWHRP</sequence>
<evidence type="ECO:0000256" key="2">
    <source>
        <dbReference type="ARBA" id="ARBA00023315"/>
    </source>
</evidence>
<gene>
    <name evidence="5" type="ORF">SAMN05421680_1015</name>
    <name evidence="4" type="ORF">Xmau_02093</name>
</gene>
<dbReference type="OrthoDB" id="9789605at2"/>
<protein>
    <submittedName>
        <fullName evidence="4">GNAT family N-acetyltransferase</fullName>
    </submittedName>
    <submittedName>
        <fullName evidence="5">Putative acetyltransferase</fullName>
    </submittedName>
</protein>
<accession>A0A1I3HP10</accession>
<reference evidence="6" key="1">
    <citation type="submission" date="2016-10" db="EMBL/GenBank/DDBJ databases">
        <authorList>
            <person name="Varghese N."/>
            <person name="Submissions S."/>
        </authorList>
    </citation>
    <scope>NUCLEOTIDE SEQUENCE [LARGE SCALE GENOMIC DNA]</scope>
    <source>
        <strain evidence="6">DSM 17908</strain>
    </source>
</reference>
<evidence type="ECO:0000313" key="7">
    <source>
        <dbReference type="Proteomes" id="UP000224607"/>
    </source>
</evidence>
<dbReference type="CDD" id="cd04301">
    <property type="entry name" value="NAT_SF"/>
    <property type="match status" value="1"/>
</dbReference>
<reference evidence="4 7" key="3">
    <citation type="journal article" date="2017" name="Nat. Microbiol.">
        <title>Natural product diversity associated with the nematode symbionts Photorhabdus and Xenorhabdus.</title>
        <authorList>
            <person name="Tobias N.J."/>
            <person name="Wolff H."/>
            <person name="Djahanschiri B."/>
            <person name="Grundmann F."/>
            <person name="Kronenwerth M."/>
            <person name="Shi Y.M."/>
            <person name="Simonyi S."/>
            <person name="Grun P."/>
            <person name="Shapiro-Ilan D."/>
            <person name="Pidot S.J."/>
            <person name="Stinear T.P."/>
            <person name="Ebersberger I."/>
            <person name="Bode H.B."/>
        </authorList>
    </citation>
    <scope>NUCLEOTIDE SEQUENCE [LARGE SCALE GENOMIC DNA]</scope>
    <source>
        <strain evidence="4 7">DSM 17908</strain>
    </source>
</reference>
<dbReference type="PANTHER" id="PTHR43800">
    <property type="entry name" value="PEPTIDYL-LYSINE N-ACETYLTRANSFERASE YJAB"/>
    <property type="match status" value="1"/>
</dbReference>
<dbReference type="InterPro" id="IPR016181">
    <property type="entry name" value="Acyl_CoA_acyltransferase"/>
</dbReference>
<dbReference type="STRING" id="351675.SAMN05421680_1015"/>
<dbReference type="Proteomes" id="UP000198919">
    <property type="component" value="Unassembled WGS sequence"/>
</dbReference>
<dbReference type="Gene3D" id="3.40.630.30">
    <property type="match status" value="1"/>
</dbReference>
<keyword evidence="2" id="KW-0012">Acyltransferase</keyword>